<reference evidence="2" key="1">
    <citation type="submission" date="2020-05" db="EMBL/GenBank/DDBJ databases">
        <title>Phylogenomic resolution of chytrid fungi.</title>
        <authorList>
            <person name="Stajich J.E."/>
            <person name="Amses K."/>
            <person name="Simmons R."/>
            <person name="Seto K."/>
            <person name="Myers J."/>
            <person name="Bonds A."/>
            <person name="Quandt C.A."/>
            <person name="Barry K."/>
            <person name="Liu P."/>
            <person name="Grigoriev I."/>
            <person name="Longcore J.E."/>
            <person name="James T.Y."/>
        </authorList>
    </citation>
    <scope>NUCLEOTIDE SEQUENCE</scope>
    <source>
        <strain evidence="2">JEL0513</strain>
    </source>
</reference>
<organism evidence="2 3">
    <name type="scientific">Physocladia obscura</name>
    <dbReference type="NCBI Taxonomy" id="109957"/>
    <lineage>
        <taxon>Eukaryota</taxon>
        <taxon>Fungi</taxon>
        <taxon>Fungi incertae sedis</taxon>
        <taxon>Chytridiomycota</taxon>
        <taxon>Chytridiomycota incertae sedis</taxon>
        <taxon>Chytridiomycetes</taxon>
        <taxon>Chytridiales</taxon>
        <taxon>Chytriomycetaceae</taxon>
        <taxon>Physocladia</taxon>
    </lineage>
</organism>
<comment type="caution">
    <text evidence="2">The sequence shown here is derived from an EMBL/GenBank/DDBJ whole genome shotgun (WGS) entry which is preliminary data.</text>
</comment>
<proteinExistence type="predicted"/>
<evidence type="ECO:0000313" key="2">
    <source>
        <dbReference type="EMBL" id="KAJ3093461.1"/>
    </source>
</evidence>
<feature type="compositionally biased region" description="Polar residues" evidence="1">
    <location>
        <begin position="31"/>
        <end position="55"/>
    </location>
</feature>
<dbReference type="AlphaFoldDB" id="A0AAD5X8Q3"/>
<dbReference type="EMBL" id="JADGJH010003062">
    <property type="protein sequence ID" value="KAJ3093461.1"/>
    <property type="molecule type" value="Genomic_DNA"/>
</dbReference>
<feature type="compositionally biased region" description="Basic and acidic residues" evidence="1">
    <location>
        <begin position="57"/>
        <end position="71"/>
    </location>
</feature>
<dbReference type="Proteomes" id="UP001211907">
    <property type="component" value="Unassembled WGS sequence"/>
</dbReference>
<sequence>METPAEYLDSNIHNLDAERVENLLGAKQGLPKSSTIADSKATINESTQSLSNNAVASREHSRQVSHQSADRLARRAEYSSLKQLSTAEVAKSTLTISGSCDSLSDKHDRGHDLMLSHDKHSSVEQFEKGKIEAERARKNQKLEILKIQEKEAFEKARIAKEKIDAEAAAKHESQRQKIVQQELDRSKILEEQRIHMEKFELEKERTKMQEEEKKTRDLRVKEAEAFARLEELKRKTEEDEAKKHAAEEEKKKTEEILRVEKLKKQEEAMLMSPAERETYLAKKEAKRFAELEAKRLEEERIVNEALEKERLVAQQEQERIRAESVAAKEKAKLETEEKATKEPVDHTEHACCAKKCLIM</sequence>
<evidence type="ECO:0000313" key="3">
    <source>
        <dbReference type="Proteomes" id="UP001211907"/>
    </source>
</evidence>
<gene>
    <name evidence="2" type="ORF">HK100_006601</name>
</gene>
<feature type="region of interest" description="Disordered" evidence="1">
    <location>
        <begin position="232"/>
        <end position="252"/>
    </location>
</feature>
<protein>
    <submittedName>
        <fullName evidence="2">Uncharacterized protein</fullName>
    </submittedName>
</protein>
<keyword evidence="3" id="KW-1185">Reference proteome</keyword>
<evidence type="ECO:0000256" key="1">
    <source>
        <dbReference type="SAM" id="MobiDB-lite"/>
    </source>
</evidence>
<feature type="region of interest" description="Disordered" evidence="1">
    <location>
        <begin position="27"/>
        <end position="71"/>
    </location>
</feature>
<name>A0AAD5X8Q3_9FUNG</name>
<accession>A0AAD5X8Q3</accession>
<feature type="region of interest" description="Disordered" evidence="1">
    <location>
        <begin position="324"/>
        <end position="346"/>
    </location>
</feature>